<dbReference type="PROSITE" id="PS50885">
    <property type="entry name" value="HAMP"/>
    <property type="match status" value="1"/>
</dbReference>
<evidence type="ECO:0000256" key="4">
    <source>
        <dbReference type="SAM" id="Coils"/>
    </source>
</evidence>
<dbReference type="EMBL" id="CAJZAH010000004">
    <property type="protein sequence ID" value="CAG9179012.1"/>
    <property type="molecule type" value="Genomic_DNA"/>
</dbReference>
<keyword evidence="3" id="KW-0807">Transducer</keyword>
<dbReference type="Pfam" id="PF00015">
    <property type="entry name" value="MCPsignal"/>
    <property type="match status" value="1"/>
</dbReference>
<keyword evidence="5" id="KW-0812">Transmembrane</keyword>
<feature type="transmembrane region" description="Helical" evidence="5">
    <location>
        <begin position="12"/>
        <end position="34"/>
    </location>
</feature>
<protein>
    <recommendedName>
        <fullName evidence="10">Methyl-accepting chemotaxis protein</fullName>
    </recommendedName>
</protein>
<dbReference type="InterPro" id="IPR051310">
    <property type="entry name" value="MCP_chemotaxis"/>
</dbReference>
<accession>A0ABM8XFU6</accession>
<dbReference type="SMART" id="SM00283">
    <property type="entry name" value="MA"/>
    <property type="match status" value="1"/>
</dbReference>
<feature type="transmembrane region" description="Helical" evidence="5">
    <location>
        <begin position="199"/>
        <end position="218"/>
    </location>
</feature>
<keyword evidence="9" id="KW-1185">Reference proteome</keyword>
<dbReference type="Pfam" id="PF00672">
    <property type="entry name" value="HAMP"/>
    <property type="match status" value="1"/>
</dbReference>
<feature type="coiled-coil region" evidence="4">
    <location>
        <begin position="296"/>
        <end position="333"/>
    </location>
</feature>
<dbReference type="PROSITE" id="PS00538">
    <property type="entry name" value="CHEMOTAXIS_TRANSDUC_1"/>
    <property type="match status" value="1"/>
</dbReference>
<keyword evidence="1" id="KW-0488">Methylation</keyword>
<keyword evidence="4" id="KW-0175">Coiled coil</keyword>
<dbReference type="PANTHER" id="PTHR43531">
    <property type="entry name" value="PROTEIN ICFG"/>
    <property type="match status" value="1"/>
</dbReference>
<evidence type="ECO:0000259" key="6">
    <source>
        <dbReference type="PROSITE" id="PS50111"/>
    </source>
</evidence>
<gene>
    <name evidence="8" type="ORF">LMG21510_03662</name>
</gene>
<dbReference type="PRINTS" id="PR00260">
    <property type="entry name" value="CHEMTRNSDUCR"/>
</dbReference>
<name>A0ABM8XFU6_9BURK</name>
<keyword evidence="5" id="KW-0472">Membrane</keyword>
<dbReference type="Pfam" id="PF12729">
    <property type="entry name" value="4HB_MCP_1"/>
    <property type="match status" value="1"/>
</dbReference>
<dbReference type="Gene3D" id="1.10.287.950">
    <property type="entry name" value="Methyl-accepting chemotaxis protein"/>
    <property type="match status" value="1"/>
</dbReference>
<dbReference type="InterPro" id="IPR004090">
    <property type="entry name" value="Chemotax_Me-accpt_rcpt"/>
</dbReference>
<evidence type="ECO:0000313" key="8">
    <source>
        <dbReference type="EMBL" id="CAG9179012.1"/>
    </source>
</evidence>
<evidence type="ECO:0008006" key="10">
    <source>
        <dbReference type="Google" id="ProtNLM"/>
    </source>
</evidence>
<evidence type="ECO:0000259" key="7">
    <source>
        <dbReference type="PROSITE" id="PS50885"/>
    </source>
</evidence>
<dbReference type="PROSITE" id="PS50111">
    <property type="entry name" value="CHEMOTAXIS_TRANSDUC_2"/>
    <property type="match status" value="1"/>
</dbReference>
<dbReference type="CDD" id="cd11386">
    <property type="entry name" value="MCP_signal"/>
    <property type="match status" value="1"/>
</dbReference>
<feature type="coiled-coil region" evidence="4">
    <location>
        <begin position="85"/>
        <end position="112"/>
    </location>
</feature>
<reference evidence="8 9" key="1">
    <citation type="submission" date="2021-08" db="EMBL/GenBank/DDBJ databases">
        <authorList>
            <person name="Peeters C."/>
        </authorList>
    </citation>
    <scope>NUCLEOTIDE SEQUENCE [LARGE SCALE GENOMIC DNA]</scope>
    <source>
        <strain evidence="8 9">LMG 21510</strain>
    </source>
</reference>
<dbReference type="InterPro" id="IPR004091">
    <property type="entry name" value="Chemotax_Me-accpt_rcpt_Me-site"/>
</dbReference>
<evidence type="ECO:0000256" key="3">
    <source>
        <dbReference type="PROSITE-ProRule" id="PRU00284"/>
    </source>
</evidence>
<dbReference type="Proteomes" id="UP000721236">
    <property type="component" value="Unassembled WGS sequence"/>
</dbReference>
<dbReference type="InterPro" id="IPR004089">
    <property type="entry name" value="MCPsignal_dom"/>
</dbReference>
<keyword evidence="5" id="KW-1133">Transmembrane helix</keyword>
<organism evidence="8 9">
    <name type="scientific">Cupriavidus respiraculi</name>
    <dbReference type="NCBI Taxonomy" id="195930"/>
    <lineage>
        <taxon>Bacteria</taxon>
        <taxon>Pseudomonadati</taxon>
        <taxon>Pseudomonadota</taxon>
        <taxon>Betaproteobacteria</taxon>
        <taxon>Burkholderiales</taxon>
        <taxon>Burkholderiaceae</taxon>
        <taxon>Cupriavidus</taxon>
    </lineage>
</organism>
<evidence type="ECO:0000256" key="1">
    <source>
        <dbReference type="ARBA" id="ARBA00022481"/>
    </source>
</evidence>
<dbReference type="RefSeq" id="WP_224043235.1">
    <property type="nucleotide sequence ID" value="NZ_CAJZAH010000004.1"/>
</dbReference>
<comment type="caution">
    <text evidence="8">The sequence shown here is derived from an EMBL/GenBank/DDBJ whole genome shotgun (WGS) entry which is preliminary data.</text>
</comment>
<dbReference type="InterPro" id="IPR024478">
    <property type="entry name" value="HlyB_4HB_MCP"/>
</dbReference>
<dbReference type="SUPFAM" id="SSF58104">
    <property type="entry name" value="Methyl-accepting chemotaxis protein (MCP) signaling domain"/>
    <property type="match status" value="1"/>
</dbReference>
<comment type="similarity">
    <text evidence="2">Belongs to the methyl-accepting chemotaxis (MCP) protein family.</text>
</comment>
<dbReference type="SMART" id="SM00304">
    <property type="entry name" value="HAMP"/>
    <property type="match status" value="1"/>
</dbReference>
<dbReference type="CDD" id="cd06225">
    <property type="entry name" value="HAMP"/>
    <property type="match status" value="1"/>
</dbReference>
<dbReference type="PANTHER" id="PTHR43531:SF14">
    <property type="entry name" value="METHYL-ACCEPTING CHEMOTAXIS PROTEIN I-RELATED"/>
    <property type="match status" value="1"/>
</dbReference>
<evidence type="ECO:0000313" key="9">
    <source>
        <dbReference type="Proteomes" id="UP000721236"/>
    </source>
</evidence>
<dbReference type="InterPro" id="IPR003660">
    <property type="entry name" value="HAMP_dom"/>
</dbReference>
<evidence type="ECO:0000256" key="5">
    <source>
        <dbReference type="SAM" id="Phobius"/>
    </source>
</evidence>
<feature type="domain" description="HAMP" evidence="7">
    <location>
        <begin position="220"/>
        <end position="272"/>
    </location>
</feature>
<sequence length="548" mass="57874">MHLKNLSIQTKLLLSFGALAFITLLISVVSLRALGDTSEGFKRYLSGINARAEMASQVRTAVDRRAISARNLVLVTAQADHDLEKAEVLKAHDDVQQRLKTLREMIESAARAGDDMEAARKLVMDMERIEGQYGPVANDILSLALANQREQAIDKMNRECRPLLAALVKATDAYADFTRTRQSGIIAGIEDSYTAQRNLLIVISIAAVALAAIGGLLITRSITRPIQRAVEIAQKVSQGDLTTRIVVTTRDETGKLLQALANMNAQLSDIVSRVRDGSGNVASASTQIATGNADLSQRTEEQAASLEETAASMEQLTATVKQSNDNARQANELAREAAGIAETGSAAVGRVVDTMQDISGSSAKIADITGMIEGIAFQTNILALNAAVEAARAGEQGRGFAVVASEVRSLAQRSSSAAKEIKDLIAASLVQVQTGTTLAGEAGDTMAAVTRAVSRVTGMVGEIASASVEQARGIEQVNQAIAQIDQVTQQNATLVEQAAAASLSLQEQGQQLREAVAFFRLNGTAGRSSARLAADDGAMPLRIEATPA</sequence>
<evidence type="ECO:0000256" key="2">
    <source>
        <dbReference type="ARBA" id="ARBA00029447"/>
    </source>
</evidence>
<feature type="domain" description="Methyl-accepting transducer" evidence="6">
    <location>
        <begin position="277"/>
        <end position="506"/>
    </location>
</feature>
<proteinExistence type="inferred from homology"/>